<protein>
    <submittedName>
        <fullName evidence="1">Uncharacterized protein</fullName>
    </submittedName>
</protein>
<gene>
    <name evidence="1" type="ORF">BDN70DRAFT_901209</name>
</gene>
<name>A0A9P6CLV1_9AGAR</name>
<accession>A0A9P6CLV1</accession>
<dbReference type="AlphaFoldDB" id="A0A9P6CLV1"/>
<reference evidence="1" key="1">
    <citation type="submission" date="2020-11" db="EMBL/GenBank/DDBJ databases">
        <authorList>
            <consortium name="DOE Joint Genome Institute"/>
            <person name="Ahrendt S."/>
            <person name="Riley R."/>
            <person name="Andreopoulos W."/>
            <person name="Labutti K."/>
            <person name="Pangilinan J."/>
            <person name="Ruiz-Duenas F.J."/>
            <person name="Barrasa J.M."/>
            <person name="Sanchez-Garcia M."/>
            <person name="Camarero S."/>
            <person name="Miyauchi S."/>
            <person name="Serrano A."/>
            <person name="Linde D."/>
            <person name="Babiker R."/>
            <person name="Drula E."/>
            <person name="Ayuso-Fernandez I."/>
            <person name="Pacheco R."/>
            <person name="Padilla G."/>
            <person name="Ferreira P."/>
            <person name="Barriuso J."/>
            <person name="Kellner H."/>
            <person name="Castanera R."/>
            <person name="Alfaro M."/>
            <person name="Ramirez L."/>
            <person name="Pisabarro A.G."/>
            <person name="Kuo A."/>
            <person name="Tritt A."/>
            <person name="Lipzen A."/>
            <person name="He G."/>
            <person name="Yan M."/>
            <person name="Ng V."/>
            <person name="Cullen D."/>
            <person name="Martin F."/>
            <person name="Rosso M.-N."/>
            <person name="Henrissat B."/>
            <person name="Hibbett D."/>
            <person name="Martinez A.T."/>
            <person name="Grigoriev I.V."/>
        </authorList>
    </citation>
    <scope>NUCLEOTIDE SEQUENCE</scope>
    <source>
        <strain evidence="1">CIRM-BRFM 674</strain>
    </source>
</reference>
<evidence type="ECO:0000313" key="2">
    <source>
        <dbReference type="Proteomes" id="UP000807469"/>
    </source>
</evidence>
<dbReference type="Proteomes" id="UP000807469">
    <property type="component" value="Unassembled WGS sequence"/>
</dbReference>
<evidence type="ECO:0000313" key="1">
    <source>
        <dbReference type="EMBL" id="KAF9471606.1"/>
    </source>
</evidence>
<dbReference type="EMBL" id="MU155653">
    <property type="protein sequence ID" value="KAF9471606.1"/>
    <property type="molecule type" value="Genomic_DNA"/>
</dbReference>
<keyword evidence="2" id="KW-1185">Reference proteome</keyword>
<dbReference type="OrthoDB" id="10633277at2759"/>
<sequence length="256" mass="29114">MPKAVSLPVVSSSVKVIDLGRPLTRLQTTELVTINSSAAMGIGPYPRVIKRKDNRYMRPRSPQSPILQWKSPTVERISGSATARRAHDYVLTKVAELEVEALRIPGAITSHRQNVRTETASPGWSPNAKTTTDMETILKRPFLRVLDVHDVGNEAGISEDVFRAIFYTCRQCGRYMTERLSFSHNEDDTDIDFDDNVNDKKRNRANEDLSDTRTLAIGQEHTKCCKGEPPFQSAISDQFFFKGHRFAWQYRAFIFY</sequence>
<comment type="caution">
    <text evidence="1">The sequence shown here is derived from an EMBL/GenBank/DDBJ whole genome shotgun (WGS) entry which is preliminary data.</text>
</comment>
<organism evidence="1 2">
    <name type="scientific">Pholiota conissans</name>
    <dbReference type="NCBI Taxonomy" id="109636"/>
    <lineage>
        <taxon>Eukaryota</taxon>
        <taxon>Fungi</taxon>
        <taxon>Dikarya</taxon>
        <taxon>Basidiomycota</taxon>
        <taxon>Agaricomycotina</taxon>
        <taxon>Agaricomycetes</taxon>
        <taxon>Agaricomycetidae</taxon>
        <taxon>Agaricales</taxon>
        <taxon>Agaricineae</taxon>
        <taxon>Strophariaceae</taxon>
        <taxon>Pholiota</taxon>
    </lineage>
</organism>
<proteinExistence type="predicted"/>